<protein>
    <submittedName>
        <fullName evidence="2">Uncharacterized protein</fullName>
    </submittedName>
</protein>
<gene>
    <name evidence="2" type="ORF">PAC_14751</name>
</gene>
<accession>A0A1L7XIJ0</accession>
<evidence type="ECO:0000256" key="1">
    <source>
        <dbReference type="SAM" id="MobiDB-lite"/>
    </source>
</evidence>
<evidence type="ECO:0000313" key="3">
    <source>
        <dbReference type="Proteomes" id="UP000184330"/>
    </source>
</evidence>
<organism evidence="2 3">
    <name type="scientific">Phialocephala subalpina</name>
    <dbReference type="NCBI Taxonomy" id="576137"/>
    <lineage>
        <taxon>Eukaryota</taxon>
        <taxon>Fungi</taxon>
        <taxon>Dikarya</taxon>
        <taxon>Ascomycota</taxon>
        <taxon>Pezizomycotina</taxon>
        <taxon>Leotiomycetes</taxon>
        <taxon>Helotiales</taxon>
        <taxon>Mollisiaceae</taxon>
        <taxon>Phialocephala</taxon>
        <taxon>Phialocephala fortinii species complex</taxon>
    </lineage>
</organism>
<feature type="compositionally biased region" description="Basic and acidic residues" evidence="1">
    <location>
        <begin position="139"/>
        <end position="148"/>
    </location>
</feature>
<sequence length="247" mass="27103">MDHYGRGRDGRGGRSGGRGTDRTGTPQAPRTAVGHIQIPGRIPMMVNPPGEGEQTIYGTGSGSGLAPRSQRPAVRGGRTRRPSVHGTFSDAGSDYMPRYDNVPRSGPRPMSLLNSELDLDSTPRRQPGRRPSRSASPPRAEHRLRPARLDDTPLGVWEEQPHVNQYNAGVILEAAAQMLPGVRPESLVIMSPDESDPTSYTLGELIEAYAERCRTTSDNMTVMPQDELQALHDWLDRLYASIRGECR</sequence>
<reference evidence="2 3" key="1">
    <citation type="submission" date="2016-03" db="EMBL/GenBank/DDBJ databases">
        <authorList>
            <person name="Ploux O."/>
        </authorList>
    </citation>
    <scope>NUCLEOTIDE SEQUENCE [LARGE SCALE GENOMIC DNA]</scope>
    <source>
        <strain evidence="2 3">UAMH 11012</strain>
    </source>
</reference>
<feature type="region of interest" description="Disordered" evidence="1">
    <location>
        <begin position="47"/>
        <end position="148"/>
    </location>
</feature>
<feature type="region of interest" description="Disordered" evidence="1">
    <location>
        <begin position="1"/>
        <end position="35"/>
    </location>
</feature>
<name>A0A1L7XIJ0_9HELO</name>
<proteinExistence type="predicted"/>
<evidence type="ECO:0000313" key="2">
    <source>
        <dbReference type="EMBL" id="CZR64852.1"/>
    </source>
</evidence>
<dbReference type="AlphaFoldDB" id="A0A1L7XIJ0"/>
<dbReference type="Proteomes" id="UP000184330">
    <property type="component" value="Unassembled WGS sequence"/>
</dbReference>
<dbReference type="EMBL" id="FJOG01000028">
    <property type="protein sequence ID" value="CZR64852.1"/>
    <property type="molecule type" value="Genomic_DNA"/>
</dbReference>
<keyword evidence="3" id="KW-1185">Reference proteome</keyword>
<feature type="compositionally biased region" description="Basic and acidic residues" evidence="1">
    <location>
        <begin position="1"/>
        <end position="12"/>
    </location>
</feature>